<dbReference type="InterPro" id="IPR029039">
    <property type="entry name" value="Flavoprotein-like_sf"/>
</dbReference>
<dbReference type="AlphaFoldDB" id="A0A3N5XW91"/>
<proteinExistence type="predicted"/>
<dbReference type="Gene3D" id="3.40.50.360">
    <property type="match status" value="1"/>
</dbReference>
<comment type="caution">
    <text evidence="4">The sequence shown here is derived from an EMBL/GenBank/DDBJ whole genome shotgun (WGS) entry which is preliminary data.</text>
</comment>
<accession>A0A3N5XW91</accession>
<evidence type="ECO:0000259" key="3">
    <source>
        <dbReference type="Pfam" id="PF03358"/>
    </source>
</evidence>
<name>A0A3N5XW91_9ALTE</name>
<evidence type="ECO:0000313" key="5">
    <source>
        <dbReference type="Proteomes" id="UP000275281"/>
    </source>
</evidence>
<reference evidence="4 5" key="1">
    <citation type="submission" date="2018-11" db="EMBL/GenBank/DDBJ databases">
        <authorList>
            <person name="Ye M.-Q."/>
            <person name="Du Z.-J."/>
        </authorList>
    </citation>
    <scope>NUCLEOTIDE SEQUENCE [LARGE SCALE GENOMIC DNA]</scope>
    <source>
        <strain evidence="4 5">U0105</strain>
    </source>
</reference>
<dbReference type="Proteomes" id="UP000275281">
    <property type="component" value="Unassembled WGS sequence"/>
</dbReference>
<sequence>MVKVLAFAGSTRKGSFNQAILDIAVQGARSAGADVTVINLADYPMPLFNQDEEADQGIHENAQAFKTLLTAHDGFLIASPEYNSSYPALLKNVIDWASRSAEGEKPMQAFKGKVAAIMASSPGALGGLRVLVPLRMLLENIGTLVLPNQRAIANVHTLMDDNGQISDARTVQQLQGLAVELVETLQKLKSK</sequence>
<dbReference type="SUPFAM" id="SSF52218">
    <property type="entry name" value="Flavoproteins"/>
    <property type="match status" value="1"/>
</dbReference>
<evidence type="ECO:0000256" key="2">
    <source>
        <dbReference type="ARBA" id="ARBA00022643"/>
    </source>
</evidence>
<dbReference type="OrthoDB" id="5767802at2"/>
<evidence type="ECO:0000313" key="4">
    <source>
        <dbReference type="EMBL" id="RPJ65067.1"/>
    </source>
</evidence>
<dbReference type="GO" id="GO:0010181">
    <property type="term" value="F:FMN binding"/>
    <property type="evidence" value="ECO:0007669"/>
    <property type="project" value="TreeGrafter"/>
</dbReference>
<dbReference type="InterPro" id="IPR005025">
    <property type="entry name" value="FMN_Rdtase-like_dom"/>
</dbReference>
<dbReference type="Pfam" id="PF03358">
    <property type="entry name" value="FMN_red"/>
    <property type="match status" value="1"/>
</dbReference>
<dbReference type="RefSeq" id="WP_124029195.1">
    <property type="nucleotide sequence ID" value="NZ_JBHRSN010000013.1"/>
</dbReference>
<dbReference type="PANTHER" id="PTHR30543">
    <property type="entry name" value="CHROMATE REDUCTASE"/>
    <property type="match status" value="1"/>
</dbReference>
<keyword evidence="5" id="KW-1185">Reference proteome</keyword>
<dbReference type="InterPro" id="IPR050712">
    <property type="entry name" value="NAD(P)H-dep_reductase"/>
</dbReference>
<keyword evidence="2" id="KW-0285">Flavoprotein</keyword>
<gene>
    <name evidence="4" type="ORF">DRW07_17280</name>
</gene>
<organism evidence="4 5">
    <name type="scientific">Alteromonas sediminis</name>
    <dbReference type="NCBI Taxonomy" id="2259342"/>
    <lineage>
        <taxon>Bacteria</taxon>
        <taxon>Pseudomonadati</taxon>
        <taxon>Pseudomonadota</taxon>
        <taxon>Gammaproteobacteria</taxon>
        <taxon>Alteromonadales</taxon>
        <taxon>Alteromonadaceae</taxon>
        <taxon>Alteromonas/Salinimonas group</taxon>
        <taxon>Alteromonas</taxon>
    </lineage>
</organism>
<dbReference type="GO" id="GO:0016491">
    <property type="term" value="F:oxidoreductase activity"/>
    <property type="evidence" value="ECO:0007669"/>
    <property type="project" value="InterPro"/>
</dbReference>
<dbReference type="EMBL" id="RPOK01000006">
    <property type="protein sequence ID" value="RPJ65067.1"/>
    <property type="molecule type" value="Genomic_DNA"/>
</dbReference>
<dbReference type="GO" id="GO:0005829">
    <property type="term" value="C:cytosol"/>
    <property type="evidence" value="ECO:0007669"/>
    <property type="project" value="TreeGrafter"/>
</dbReference>
<protein>
    <submittedName>
        <fullName evidence="4">NADPH-dependent oxidoreductase</fullName>
    </submittedName>
</protein>
<comment type="cofactor">
    <cofactor evidence="1">
        <name>FMN</name>
        <dbReference type="ChEBI" id="CHEBI:58210"/>
    </cofactor>
</comment>
<evidence type="ECO:0000256" key="1">
    <source>
        <dbReference type="ARBA" id="ARBA00001917"/>
    </source>
</evidence>
<dbReference type="PANTHER" id="PTHR30543:SF21">
    <property type="entry name" value="NAD(P)H-DEPENDENT FMN REDUCTASE LOT6"/>
    <property type="match status" value="1"/>
</dbReference>
<feature type="domain" description="NADPH-dependent FMN reductase-like" evidence="3">
    <location>
        <begin position="2"/>
        <end position="156"/>
    </location>
</feature>
<keyword evidence="2" id="KW-0288">FMN</keyword>